<keyword evidence="1" id="KW-0479">Metal-binding</keyword>
<dbReference type="AlphaFoldDB" id="A0AAD8TAJ2"/>
<dbReference type="InterPro" id="IPR001878">
    <property type="entry name" value="Znf_CCHC"/>
</dbReference>
<dbReference type="PROSITE" id="PS50158">
    <property type="entry name" value="ZF_CCHC"/>
    <property type="match status" value="2"/>
</dbReference>
<feature type="region of interest" description="Disordered" evidence="2">
    <location>
        <begin position="84"/>
        <end position="121"/>
    </location>
</feature>
<evidence type="ECO:0000313" key="4">
    <source>
        <dbReference type="EMBL" id="KAK1678322.1"/>
    </source>
</evidence>
<evidence type="ECO:0000256" key="1">
    <source>
        <dbReference type="PROSITE-ProRule" id="PRU00047"/>
    </source>
</evidence>
<feature type="region of interest" description="Disordered" evidence="2">
    <location>
        <begin position="428"/>
        <end position="466"/>
    </location>
</feature>
<dbReference type="InterPro" id="IPR036875">
    <property type="entry name" value="Znf_CCHC_sf"/>
</dbReference>
<feature type="domain" description="CCHC-type" evidence="3">
    <location>
        <begin position="322"/>
        <end position="335"/>
    </location>
</feature>
<evidence type="ECO:0000256" key="2">
    <source>
        <dbReference type="SAM" id="MobiDB-lite"/>
    </source>
</evidence>
<evidence type="ECO:0000313" key="5">
    <source>
        <dbReference type="Proteomes" id="UP001231189"/>
    </source>
</evidence>
<dbReference type="Proteomes" id="UP001231189">
    <property type="component" value="Unassembled WGS sequence"/>
</dbReference>
<dbReference type="GO" id="GO:0008270">
    <property type="term" value="F:zinc ion binding"/>
    <property type="evidence" value="ECO:0007669"/>
    <property type="project" value="UniProtKB-KW"/>
</dbReference>
<reference evidence="4" key="1">
    <citation type="submission" date="2023-07" db="EMBL/GenBank/DDBJ databases">
        <title>A chromosome-level genome assembly of Lolium multiflorum.</title>
        <authorList>
            <person name="Chen Y."/>
            <person name="Copetti D."/>
            <person name="Kolliker R."/>
            <person name="Studer B."/>
        </authorList>
    </citation>
    <scope>NUCLEOTIDE SEQUENCE</scope>
    <source>
        <strain evidence="4">02402/16</strain>
        <tissue evidence="4">Leaf</tissue>
    </source>
</reference>
<dbReference type="SUPFAM" id="SSF57756">
    <property type="entry name" value="Retrovirus zinc finger-like domains"/>
    <property type="match status" value="1"/>
</dbReference>
<comment type="caution">
    <text evidence="4">The sequence shown here is derived from an EMBL/GenBank/DDBJ whole genome shotgun (WGS) entry which is preliminary data.</text>
</comment>
<keyword evidence="1" id="KW-0862">Zinc</keyword>
<evidence type="ECO:0000259" key="3">
    <source>
        <dbReference type="PROSITE" id="PS50158"/>
    </source>
</evidence>
<keyword evidence="1" id="KW-0863">Zinc-finger</keyword>
<dbReference type="GO" id="GO:0003676">
    <property type="term" value="F:nucleic acid binding"/>
    <property type="evidence" value="ECO:0007669"/>
    <property type="project" value="InterPro"/>
</dbReference>
<name>A0AAD8TAJ2_LOLMU</name>
<protein>
    <recommendedName>
        <fullName evidence="3">CCHC-type domain-containing protein</fullName>
    </recommendedName>
</protein>
<dbReference type="SMART" id="SM00343">
    <property type="entry name" value="ZnF_C2HC"/>
    <property type="match status" value="2"/>
</dbReference>
<keyword evidence="5" id="KW-1185">Reference proteome</keyword>
<dbReference type="EMBL" id="JAUUTY010000002">
    <property type="protein sequence ID" value="KAK1678322.1"/>
    <property type="molecule type" value="Genomic_DNA"/>
</dbReference>
<sequence length="783" mass="89556">MAEQENGENGFLPGEQSPPPSIVDSTPATLDDLKKLESSIVSQMLAMMMELIAPKSTPIINPNASVDVPPPQVNTLPLVDFVAQSTKPPREGELEDIGTSSKGKDESPVEGQLGGYHTVPPPSDYSLNVPIPMPRILTHGSPPLLDSNTFENWQFLMKSHVRSASTKLWRIIEEGYSPRDPKNLTRREVVDDQLNATAINMIHLAVTPKDRAHIRSLKTAKEAWNKLDKLFLGNESIQSSRFDEVNNMAISKKNVEDRVARTHNTRKLNLSLKMKDYGASESNVDPIEWSPDDLKAEYHEHLALAVKSFWNGIKRRSSIPSCYNCGDTRHLVAECIYERRKRSSCYNCGDKRHLVAECIYERRDENDGMLVRKSGFRSLSKGLSKLSSNNDIKISSTEKPRTNMLGDQDHLVDKLKANKCYLEENHGWSRSSRPHGGGKVKPSSRCYREDEEQEEIAPTRTTKRQRDAAAAAAGKRTVRGPQISMKDLKKAQFLQVRGANPYIVPKNSRLCPNTFFYHADQERIYNDVYGSKEFRCCPQFSINMEKLQAKPEYFGEALEICEEQGLIPLMTFSHDYSKEIICQFYATVVFLEDEDGFRSLKWMTMEHVMEATWEEFARGIGYELPEFEINFFKIHLQAKPMAKEKMANLYIPGRMLCGSAYNLLPVYDIMNRIYRSTINPKDTNHDEVHGFLVNLLVRTDEMRGSGKQLDIMDFIWHEMRDYAFLRKLPQYAPFIMRLICLKWDQANRGDLLEQCRPNITIHKEKSPLVKKHDPPCLRVLLFL</sequence>
<dbReference type="Gene3D" id="4.10.60.10">
    <property type="entry name" value="Zinc finger, CCHC-type"/>
    <property type="match status" value="1"/>
</dbReference>
<feature type="region of interest" description="Disordered" evidence="2">
    <location>
        <begin position="1"/>
        <end position="27"/>
    </location>
</feature>
<organism evidence="4 5">
    <name type="scientific">Lolium multiflorum</name>
    <name type="common">Italian ryegrass</name>
    <name type="synonym">Lolium perenne subsp. multiflorum</name>
    <dbReference type="NCBI Taxonomy" id="4521"/>
    <lineage>
        <taxon>Eukaryota</taxon>
        <taxon>Viridiplantae</taxon>
        <taxon>Streptophyta</taxon>
        <taxon>Embryophyta</taxon>
        <taxon>Tracheophyta</taxon>
        <taxon>Spermatophyta</taxon>
        <taxon>Magnoliopsida</taxon>
        <taxon>Liliopsida</taxon>
        <taxon>Poales</taxon>
        <taxon>Poaceae</taxon>
        <taxon>BOP clade</taxon>
        <taxon>Pooideae</taxon>
        <taxon>Poodae</taxon>
        <taxon>Poeae</taxon>
        <taxon>Poeae Chloroplast Group 2 (Poeae type)</taxon>
        <taxon>Loliodinae</taxon>
        <taxon>Loliinae</taxon>
        <taxon>Lolium</taxon>
    </lineage>
</organism>
<proteinExistence type="predicted"/>
<feature type="domain" description="CCHC-type" evidence="3">
    <location>
        <begin position="345"/>
        <end position="358"/>
    </location>
</feature>
<gene>
    <name evidence="4" type="ORF">QYE76_039170</name>
</gene>
<accession>A0AAD8TAJ2</accession>